<reference evidence="2 3" key="1">
    <citation type="journal article" date="2014" name="PLoS Genet.">
        <title>Phylogenetically driven sequencing of extremely halophilic archaea reveals strategies for static and dynamic osmo-response.</title>
        <authorList>
            <person name="Becker E.A."/>
            <person name="Seitzer P.M."/>
            <person name="Tritt A."/>
            <person name="Larsen D."/>
            <person name="Krusor M."/>
            <person name="Yao A.I."/>
            <person name="Wu D."/>
            <person name="Madern D."/>
            <person name="Eisen J.A."/>
            <person name="Darling A.E."/>
            <person name="Facciotti M.T."/>
        </authorList>
    </citation>
    <scope>NUCLEOTIDE SEQUENCE [LARGE SCALE GENOMIC DNA]</scope>
    <source>
        <strain evidence="2 3">JCM 10478</strain>
    </source>
</reference>
<accession>L9XPU3</accession>
<proteinExistence type="predicted"/>
<comment type="caution">
    <text evidence="2">The sequence shown here is derived from an EMBL/GenBank/DDBJ whole genome shotgun (WGS) entry which is preliminary data.</text>
</comment>
<evidence type="ECO:0000313" key="2">
    <source>
        <dbReference type="EMBL" id="ELY63527.1"/>
    </source>
</evidence>
<keyword evidence="3" id="KW-1185">Reference proteome</keyword>
<dbReference type="AlphaFoldDB" id="L9XPU3"/>
<feature type="transmembrane region" description="Helical" evidence="1">
    <location>
        <begin position="82"/>
        <end position="105"/>
    </location>
</feature>
<dbReference type="InterPro" id="IPR055968">
    <property type="entry name" value="DUF7546"/>
</dbReference>
<sequence>MTWGRPLGWSPVLLYTGDLITVTIIPYQAVGLVALSYLVYDALLDLSQSAVGGIVGIAACPACVGPLFAPLLAGGIGGSSTMILLGVYGYEIATILFVVAVGILYHRKQLTRLYHQLRTE</sequence>
<name>L9XPU3_9EURY</name>
<feature type="transmembrane region" description="Helical" evidence="1">
    <location>
        <begin position="52"/>
        <end position="76"/>
    </location>
</feature>
<gene>
    <name evidence="2" type="ORF">C489_19016</name>
</gene>
<feature type="transmembrane region" description="Helical" evidence="1">
    <location>
        <begin position="20"/>
        <end position="40"/>
    </location>
</feature>
<keyword evidence="1" id="KW-0812">Transmembrane</keyword>
<keyword evidence="1" id="KW-1133">Transmembrane helix</keyword>
<dbReference type="EMBL" id="AOID01000060">
    <property type="protein sequence ID" value="ELY63527.1"/>
    <property type="molecule type" value="Genomic_DNA"/>
</dbReference>
<dbReference type="Proteomes" id="UP000011632">
    <property type="component" value="Unassembled WGS sequence"/>
</dbReference>
<evidence type="ECO:0000313" key="3">
    <source>
        <dbReference type="Proteomes" id="UP000011632"/>
    </source>
</evidence>
<organism evidence="2 3">
    <name type="scientific">Natrinema versiforme JCM 10478</name>
    <dbReference type="NCBI Taxonomy" id="1227496"/>
    <lineage>
        <taxon>Archaea</taxon>
        <taxon>Methanobacteriati</taxon>
        <taxon>Methanobacteriota</taxon>
        <taxon>Stenosarchaea group</taxon>
        <taxon>Halobacteria</taxon>
        <taxon>Halobacteriales</taxon>
        <taxon>Natrialbaceae</taxon>
        <taxon>Natrinema</taxon>
    </lineage>
</organism>
<evidence type="ECO:0000256" key="1">
    <source>
        <dbReference type="SAM" id="Phobius"/>
    </source>
</evidence>
<keyword evidence="1" id="KW-0472">Membrane</keyword>
<protein>
    <submittedName>
        <fullName evidence="2">Uncharacterized protein</fullName>
    </submittedName>
</protein>
<dbReference type="Pfam" id="PF24412">
    <property type="entry name" value="DUF7546"/>
    <property type="match status" value="1"/>
</dbReference>